<dbReference type="GO" id="GO:0016747">
    <property type="term" value="F:acyltransferase activity, transferring groups other than amino-acyl groups"/>
    <property type="evidence" value="ECO:0007669"/>
    <property type="project" value="TreeGrafter"/>
</dbReference>
<organism evidence="4 5">
    <name type="scientific">Iris pallida</name>
    <name type="common">Sweet iris</name>
    <dbReference type="NCBI Taxonomy" id="29817"/>
    <lineage>
        <taxon>Eukaryota</taxon>
        <taxon>Viridiplantae</taxon>
        <taxon>Streptophyta</taxon>
        <taxon>Embryophyta</taxon>
        <taxon>Tracheophyta</taxon>
        <taxon>Spermatophyta</taxon>
        <taxon>Magnoliopsida</taxon>
        <taxon>Liliopsida</taxon>
        <taxon>Asparagales</taxon>
        <taxon>Iridaceae</taxon>
        <taxon>Iridoideae</taxon>
        <taxon>Irideae</taxon>
        <taxon>Iris</taxon>
    </lineage>
</organism>
<dbReference type="InterPro" id="IPR050317">
    <property type="entry name" value="Plant_Fungal_Acyltransferase"/>
</dbReference>
<keyword evidence="2" id="KW-0808">Transferase</keyword>
<reference evidence="4" key="2">
    <citation type="submission" date="2023-04" db="EMBL/GenBank/DDBJ databases">
        <authorList>
            <person name="Bruccoleri R.E."/>
            <person name="Oakeley E.J."/>
            <person name="Faust A.-M."/>
            <person name="Dessus-Babus S."/>
            <person name="Altorfer M."/>
            <person name="Burckhardt D."/>
            <person name="Oertli M."/>
            <person name="Naumann U."/>
            <person name="Petersen F."/>
            <person name="Wong J."/>
        </authorList>
    </citation>
    <scope>NUCLEOTIDE SEQUENCE</scope>
    <source>
        <strain evidence="4">GSM-AAB239-AS_SAM_17_03QT</strain>
        <tissue evidence="4">Leaf</tissue>
    </source>
</reference>
<protein>
    <submittedName>
        <fullName evidence="4">Putrescine hydroxycinnamoyltransferase 1-like</fullName>
    </submittedName>
</protein>
<dbReference type="InterPro" id="IPR023213">
    <property type="entry name" value="CAT-like_dom_sf"/>
</dbReference>
<evidence type="ECO:0000313" key="4">
    <source>
        <dbReference type="EMBL" id="KAJ6811169.1"/>
    </source>
</evidence>
<evidence type="ECO:0000256" key="3">
    <source>
        <dbReference type="ARBA" id="ARBA00023315"/>
    </source>
</evidence>
<sequence>MVEVVESSLVAPNGETPKHTIWLSNLDFNIANYHMPVVYVYRNCNGDQSAVAGALKAALADALVPFYPLAGRLGADPDGRNEIHCTGEGAMFVAARSDRSIDEELGDFAPSPEMMRLVPPLSGPSYSPSILFLAQLTFFKCNGMTLGVASQHRAMDGHSTMHFINHWCKVARGRNTELDVPPFLDRTVLRARSPPNPDLFYAIGYKPNSASGTAAGAPFTTVILKLSRKQVALLKNRSEQQSTFQAITAHAWRCACLARELAPNRTTRVYLFADVRTRMKPALPRGYFGNAVCRIAAAATSEEVVSSPISFGARKIRDATKLVTDGYARSVIDYIELAGKDERRTDWLGFSEADDLIANSWLGLPFQHADFGWGRPEFMGKATTLGAGQVYVVSDTDGGVYVTVSLETQNMERFKKVFYEDIRECPMSTDRNNSIFSTSVYLRQSIYHLMCPYN</sequence>
<dbReference type="EMBL" id="JANAVB010031819">
    <property type="protein sequence ID" value="KAJ6811169.1"/>
    <property type="molecule type" value="Genomic_DNA"/>
</dbReference>
<accession>A0AAX6F4R0</accession>
<keyword evidence="3" id="KW-0012">Acyltransferase</keyword>
<evidence type="ECO:0000256" key="2">
    <source>
        <dbReference type="ARBA" id="ARBA00022679"/>
    </source>
</evidence>
<dbReference type="PANTHER" id="PTHR31642:SF138">
    <property type="entry name" value="PUTRESCINE HYDROXYCINNAMOYLTRANSFERASE 1"/>
    <property type="match status" value="1"/>
</dbReference>
<name>A0AAX6F4R0_IRIPA</name>
<dbReference type="AlphaFoldDB" id="A0AAX6F4R0"/>
<dbReference type="PANTHER" id="PTHR31642">
    <property type="entry name" value="TRICHOTHECENE 3-O-ACETYLTRANSFERASE"/>
    <property type="match status" value="1"/>
</dbReference>
<evidence type="ECO:0000256" key="1">
    <source>
        <dbReference type="ARBA" id="ARBA00009861"/>
    </source>
</evidence>
<dbReference type="Pfam" id="PF02458">
    <property type="entry name" value="Transferase"/>
    <property type="match status" value="1"/>
</dbReference>
<evidence type="ECO:0000313" key="5">
    <source>
        <dbReference type="Proteomes" id="UP001140949"/>
    </source>
</evidence>
<reference evidence="4" key="1">
    <citation type="journal article" date="2023" name="GigaByte">
        <title>Genome assembly of the bearded iris, Iris pallida Lam.</title>
        <authorList>
            <person name="Bruccoleri R.E."/>
            <person name="Oakeley E.J."/>
            <person name="Faust A.M.E."/>
            <person name="Altorfer M."/>
            <person name="Dessus-Babus S."/>
            <person name="Burckhardt D."/>
            <person name="Oertli M."/>
            <person name="Naumann U."/>
            <person name="Petersen F."/>
            <person name="Wong J."/>
        </authorList>
    </citation>
    <scope>NUCLEOTIDE SEQUENCE</scope>
    <source>
        <strain evidence="4">GSM-AAB239-AS_SAM_17_03QT</strain>
    </source>
</reference>
<comment type="similarity">
    <text evidence="1">Belongs to the plant acyltransferase family.</text>
</comment>
<gene>
    <name evidence="4" type="ORF">M6B38_155525</name>
</gene>
<dbReference type="Gene3D" id="3.30.559.10">
    <property type="entry name" value="Chloramphenicol acetyltransferase-like domain"/>
    <property type="match status" value="2"/>
</dbReference>
<proteinExistence type="inferred from homology"/>
<keyword evidence="5" id="KW-1185">Reference proteome</keyword>
<comment type="caution">
    <text evidence="4">The sequence shown here is derived from an EMBL/GenBank/DDBJ whole genome shotgun (WGS) entry which is preliminary data.</text>
</comment>
<dbReference type="Proteomes" id="UP001140949">
    <property type="component" value="Unassembled WGS sequence"/>
</dbReference>